<name>A0A0B0P0D9_GOSAR</name>
<evidence type="ECO:0000313" key="1">
    <source>
        <dbReference type="EMBL" id="KHG17619.1"/>
    </source>
</evidence>
<evidence type="ECO:0000313" key="2">
    <source>
        <dbReference type="Proteomes" id="UP000032142"/>
    </source>
</evidence>
<dbReference type="Proteomes" id="UP000032142">
    <property type="component" value="Unassembled WGS sequence"/>
</dbReference>
<keyword evidence="2" id="KW-1185">Reference proteome</keyword>
<dbReference type="EMBL" id="KN408689">
    <property type="protein sequence ID" value="KHG17619.1"/>
    <property type="molecule type" value="Genomic_DNA"/>
</dbReference>
<reference evidence="2" key="1">
    <citation type="submission" date="2014-09" db="EMBL/GenBank/DDBJ databases">
        <authorList>
            <person name="Mudge J."/>
            <person name="Ramaraj T."/>
            <person name="Lindquist I.E."/>
            <person name="Bharti A.K."/>
            <person name="Sundararajan A."/>
            <person name="Cameron C.T."/>
            <person name="Woodward J.E."/>
            <person name="May G.D."/>
            <person name="Brubaker C."/>
            <person name="Broadhvest J."/>
            <person name="Wilkins T.A."/>
        </authorList>
    </citation>
    <scope>NUCLEOTIDE SEQUENCE</scope>
    <source>
        <strain evidence="2">cv. AKA8401</strain>
    </source>
</reference>
<dbReference type="AlphaFoldDB" id="A0A0B0P0D9"/>
<accession>A0A0B0P0D9</accession>
<organism evidence="1 2">
    <name type="scientific">Gossypium arboreum</name>
    <name type="common">Tree cotton</name>
    <name type="synonym">Gossypium nanking</name>
    <dbReference type="NCBI Taxonomy" id="29729"/>
    <lineage>
        <taxon>Eukaryota</taxon>
        <taxon>Viridiplantae</taxon>
        <taxon>Streptophyta</taxon>
        <taxon>Embryophyta</taxon>
        <taxon>Tracheophyta</taxon>
        <taxon>Spermatophyta</taxon>
        <taxon>Magnoliopsida</taxon>
        <taxon>eudicotyledons</taxon>
        <taxon>Gunneridae</taxon>
        <taxon>Pentapetalae</taxon>
        <taxon>rosids</taxon>
        <taxon>malvids</taxon>
        <taxon>Malvales</taxon>
        <taxon>Malvaceae</taxon>
        <taxon>Malvoideae</taxon>
        <taxon>Gossypium</taxon>
    </lineage>
</organism>
<gene>
    <name evidence="1" type="ORF">F383_23368</name>
</gene>
<protein>
    <submittedName>
        <fullName evidence="1">Uncharacterized protein</fullName>
    </submittedName>
</protein>
<proteinExistence type="predicted"/>
<sequence length="34" mass="3785">MSTWAETRACVSAVCDTWSCYMAVFPLVLKIKSS</sequence>